<accession>A0A1H3K6W6</accession>
<evidence type="ECO:0008006" key="3">
    <source>
        <dbReference type="Google" id="ProtNLM"/>
    </source>
</evidence>
<name>A0A1H3K6W6_9BACT</name>
<dbReference type="Proteomes" id="UP000199249">
    <property type="component" value="Unassembled WGS sequence"/>
</dbReference>
<reference evidence="2" key="1">
    <citation type="submission" date="2016-10" db="EMBL/GenBank/DDBJ databases">
        <authorList>
            <person name="Varghese N."/>
            <person name="Submissions S."/>
        </authorList>
    </citation>
    <scope>NUCLEOTIDE SEQUENCE [LARGE SCALE GENOMIC DNA]</scope>
    <source>
        <strain evidence="2">CGMCC 1.8975</strain>
    </source>
</reference>
<proteinExistence type="predicted"/>
<dbReference type="AlphaFoldDB" id="A0A1H3K6W6"/>
<dbReference type="EMBL" id="FNOV01000009">
    <property type="protein sequence ID" value="SDY47903.1"/>
    <property type="molecule type" value="Genomic_DNA"/>
</dbReference>
<gene>
    <name evidence="1" type="ORF">SAMN04488069_10923</name>
</gene>
<sequence length="105" mass="10775">MPAAFPPLLPAAADDVAATLLVLLPRPAPAFPAAAQAELRARLGPAVRVLCLNAADHPAVVRSLASGPLPACVLLHQGIELWQQSGLPTPAELTALVLARLGRPT</sequence>
<evidence type="ECO:0000313" key="1">
    <source>
        <dbReference type="EMBL" id="SDY47903.1"/>
    </source>
</evidence>
<evidence type="ECO:0000313" key="2">
    <source>
        <dbReference type="Proteomes" id="UP000199249"/>
    </source>
</evidence>
<dbReference type="RefSeq" id="WP_092741108.1">
    <property type="nucleotide sequence ID" value="NZ_FNOV01000009.1"/>
</dbReference>
<organism evidence="1 2">
    <name type="scientific">Hymenobacter psychrophilus</name>
    <dbReference type="NCBI Taxonomy" id="651662"/>
    <lineage>
        <taxon>Bacteria</taxon>
        <taxon>Pseudomonadati</taxon>
        <taxon>Bacteroidota</taxon>
        <taxon>Cytophagia</taxon>
        <taxon>Cytophagales</taxon>
        <taxon>Hymenobacteraceae</taxon>
        <taxon>Hymenobacter</taxon>
    </lineage>
</organism>
<keyword evidence="2" id="KW-1185">Reference proteome</keyword>
<dbReference type="OrthoDB" id="964174at2"/>
<protein>
    <recommendedName>
        <fullName evidence="3">Thioredoxin</fullName>
    </recommendedName>
</protein>
<dbReference type="STRING" id="651662.SAMN04488069_10923"/>